<dbReference type="Gene3D" id="1.25.40.240">
    <property type="entry name" value="Ku, C-terminal domain"/>
    <property type="match status" value="1"/>
</dbReference>
<dbReference type="PANTHER" id="PTHR12604:SF4">
    <property type="entry name" value="X-RAY REPAIR CROSS-COMPLEMENTING PROTEIN 5"/>
    <property type="match status" value="1"/>
</dbReference>
<dbReference type="GO" id="GO:0003678">
    <property type="term" value="F:DNA helicase activity"/>
    <property type="evidence" value="ECO:0007669"/>
    <property type="project" value="InterPro"/>
</dbReference>
<dbReference type="SUPFAM" id="SSF101420">
    <property type="entry name" value="C-terminal domain of Ku80"/>
    <property type="match status" value="1"/>
</dbReference>
<evidence type="ECO:0000313" key="13">
    <source>
        <dbReference type="EnsemblMetazoa" id="AMIN006828-PA"/>
    </source>
</evidence>
<dbReference type="Pfam" id="PF02735">
    <property type="entry name" value="Ku"/>
    <property type="match status" value="1"/>
</dbReference>
<keyword evidence="5" id="KW-0378">Hydrolase</keyword>
<evidence type="ECO:0000256" key="4">
    <source>
        <dbReference type="ARBA" id="ARBA00022763"/>
    </source>
</evidence>
<sequence>MARALGKAHMIVLDVGHSTALATGIDKQSFFQKSKACASLIIQRMIFSAPNDHVGVVLFGTNETNNEQNVELGGYEHITEAFELKQANWPALRILQDQVEQTNVDGCWFEALIVAVNFLRNGSQGKKFTEYSIILISPFLKRSDISQDQLENVTDGIRGMQVVLHVITNYVLHPTSSLQSIFTTSGTFDEQASKSDARSLNERSLKEALKSTNGTLSNINLAERVLTFFDPKVVRPTPWNSVLSIGTKVKLSISAYVMISEQKGLGSFKVDSADDENGTTNTVGMKTQYFLNDKQIDISMQDIIMGYMYGSTAVPYDNTIDIEYRSGDSRLACLGFTAASNVLEEHLSTKGSHLVVAKKGCTASNYKLAALVKAMHELNVIMITTKVYRKDNKPRLNALVPTYRSEIPCLVMIELIFKDELCCLKFPPLLKSRPAPTEEQYSAIDKLIDSMNLMDAIDDTNGEAREAFTLHSTFNPTIQHVYRAAAHRALHPKEPLPAVDSTLQELFEKPEKIANRSKPAVEDVKKLFELKEVKQNTRTEWLQRMAKVKVADDATSSISTMDSGILMDDDDADRRTVVSVGTLTPAQDFALLLRRGEKFATVATQLQNVLFELLFTSMRPPGEKVVTALMVYRSEAQTLGPYRYNEWVAEFKNTLLNHRKQEFWENVVVGKRLGLIDSQESDMSTISVEQAANFYETPTQPKVTVDSSSGDNIDLDSLFHELNGSF</sequence>
<evidence type="ECO:0000256" key="11">
    <source>
        <dbReference type="ARBA" id="ARBA00023242"/>
    </source>
</evidence>
<evidence type="ECO:0000259" key="12">
    <source>
        <dbReference type="SMART" id="SM00559"/>
    </source>
</evidence>
<evidence type="ECO:0000256" key="9">
    <source>
        <dbReference type="ARBA" id="ARBA00023172"/>
    </source>
</evidence>
<evidence type="ECO:0000256" key="6">
    <source>
        <dbReference type="ARBA" id="ARBA00022806"/>
    </source>
</evidence>
<dbReference type="GO" id="GO:0042162">
    <property type="term" value="F:telomeric DNA binding"/>
    <property type="evidence" value="ECO:0007669"/>
    <property type="project" value="InterPro"/>
</dbReference>
<dbReference type="InterPro" id="IPR005161">
    <property type="entry name" value="Ku_N"/>
</dbReference>
<organism evidence="13 14">
    <name type="scientific">Anopheles minimus</name>
    <dbReference type="NCBI Taxonomy" id="112268"/>
    <lineage>
        <taxon>Eukaryota</taxon>
        <taxon>Metazoa</taxon>
        <taxon>Ecdysozoa</taxon>
        <taxon>Arthropoda</taxon>
        <taxon>Hexapoda</taxon>
        <taxon>Insecta</taxon>
        <taxon>Pterygota</taxon>
        <taxon>Neoptera</taxon>
        <taxon>Endopterygota</taxon>
        <taxon>Diptera</taxon>
        <taxon>Nematocera</taxon>
        <taxon>Culicoidea</taxon>
        <taxon>Culicidae</taxon>
        <taxon>Anophelinae</taxon>
        <taxon>Anopheles</taxon>
    </lineage>
</organism>
<dbReference type="InterPro" id="IPR006164">
    <property type="entry name" value="DNA_bd_Ku70/Ku80"/>
</dbReference>
<keyword evidence="11" id="KW-0539">Nucleus</keyword>
<dbReference type="GO" id="GO:0016787">
    <property type="term" value="F:hydrolase activity"/>
    <property type="evidence" value="ECO:0007669"/>
    <property type="project" value="UniProtKB-KW"/>
</dbReference>
<dbReference type="GO" id="GO:0043564">
    <property type="term" value="C:Ku70:Ku80 complex"/>
    <property type="evidence" value="ECO:0007669"/>
    <property type="project" value="InterPro"/>
</dbReference>
<comment type="subcellular location">
    <subcellularLocation>
        <location evidence="1">Nucleus</location>
    </subcellularLocation>
</comment>
<evidence type="ECO:0000256" key="5">
    <source>
        <dbReference type="ARBA" id="ARBA00022801"/>
    </source>
</evidence>
<keyword evidence="8" id="KW-0238">DNA-binding</keyword>
<evidence type="ECO:0000256" key="10">
    <source>
        <dbReference type="ARBA" id="ARBA00023204"/>
    </source>
</evidence>
<evidence type="ECO:0000256" key="1">
    <source>
        <dbReference type="ARBA" id="ARBA00004123"/>
    </source>
</evidence>
<dbReference type="InterPro" id="IPR005160">
    <property type="entry name" value="Ku_C"/>
</dbReference>
<dbReference type="Proteomes" id="UP000075920">
    <property type="component" value="Unassembled WGS sequence"/>
</dbReference>
<dbReference type="SUPFAM" id="SSF53300">
    <property type="entry name" value="vWA-like"/>
    <property type="match status" value="1"/>
</dbReference>
<dbReference type="CDD" id="cd00873">
    <property type="entry name" value="KU80"/>
    <property type="match status" value="1"/>
</dbReference>
<dbReference type="Gene3D" id="3.40.50.410">
    <property type="entry name" value="von Willebrand factor, type A domain"/>
    <property type="match status" value="1"/>
</dbReference>
<keyword evidence="9" id="KW-0233">DNA recombination</keyword>
<reference evidence="14" key="1">
    <citation type="submission" date="2013-03" db="EMBL/GenBank/DDBJ databases">
        <title>The Genome Sequence of Anopheles minimus MINIMUS1.</title>
        <authorList>
            <consortium name="The Broad Institute Genomics Platform"/>
            <person name="Neafsey D.E."/>
            <person name="Walton C."/>
            <person name="Walker B."/>
            <person name="Young S.K."/>
            <person name="Zeng Q."/>
            <person name="Gargeya S."/>
            <person name="Fitzgerald M."/>
            <person name="Haas B."/>
            <person name="Abouelleil A."/>
            <person name="Allen A.W."/>
            <person name="Alvarado L."/>
            <person name="Arachchi H.M."/>
            <person name="Berlin A.M."/>
            <person name="Chapman S.B."/>
            <person name="Gainer-Dewar J."/>
            <person name="Goldberg J."/>
            <person name="Griggs A."/>
            <person name="Gujja S."/>
            <person name="Hansen M."/>
            <person name="Howarth C."/>
            <person name="Imamovic A."/>
            <person name="Ireland A."/>
            <person name="Larimer J."/>
            <person name="McCowan C."/>
            <person name="Murphy C."/>
            <person name="Pearson M."/>
            <person name="Poon T.W."/>
            <person name="Priest M."/>
            <person name="Roberts A."/>
            <person name="Saif S."/>
            <person name="Shea T."/>
            <person name="Sisk P."/>
            <person name="Sykes S."/>
            <person name="Wortman J."/>
            <person name="Nusbaum C."/>
            <person name="Birren B."/>
        </authorList>
    </citation>
    <scope>NUCLEOTIDE SEQUENCE [LARGE SCALE GENOMIC DNA]</scope>
    <source>
        <strain evidence="14">MINIMUS1</strain>
    </source>
</reference>
<dbReference type="STRING" id="112268.A0A182W904"/>
<keyword evidence="3" id="KW-0547">Nucleotide-binding</keyword>
<dbReference type="GO" id="GO:0006310">
    <property type="term" value="P:DNA recombination"/>
    <property type="evidence" value="ECO:0007669"/>
    <property type="project" value="UniProtKB-KW"/>
</dbReference>
<accession>A0A182W904</accession>
<dbReference type="InterPro" id="IPR036465">
    <property type="entry name" value="vWFA_dom_sf"/>
</dbReference>
<dbReference type="EnsemblMetazoa" id="AMIN006828-RA">
    <property type="protein sequence ID" value="AMIN006828-PA"/>
    <property type="gene ID" value="AMIN006828"/>
</dbReference>
<evidence type="ECO:0000256" key="3">
    <source>
        <dbReference type="ARBA" id="ARBA00022741"/>
    </source>
</evidence>
<dbReference type="GO" id="GO:0003690">
    <property type="term" value="F:double-stranded DNA binding"/>
    <property type="evidence" value="ECO:0007669"/>
    <property type="project" value="TreeGrafter"/>
</dbReference>
<keyword evidence="6" id="KW-0347">Helicase</keyword>
<dbReference type="InterPro" id="IPR016194">
    <property type="entry name" value="SPOC-like_C_dom_sf"/>
</dbReference>
<dbReference type="SUPFAM" id="SSF100939">
    <property type="entry name" value="SPOC domain-like"/>
    <property type="match status" value="1"/>
</dbReference>
<evidence type="ECO:0000256" key="2">
    <source>
        <dbReference type="ARBA" id="ARBA00007726"/>
    </source>
</evidence>
<reference evidence="13" key="2">
    <citation type="submission" date="2020-05" db="UniProtKB">
        <authorList>
            <consortium name="EnsemblMetazoa"/>
        </authorList>
    </citation>
    <scope>IDENTIFICATION</scope>
    <source>
        <strain evidence="13">MINIMUS1</strain>
    </source>
</reference>
<dbReference type="Gene3D" id="2.40.290.10">
    <property type="match status" value="1"/>
</dbReference>
<keyword evidence="10" id="KW-0234">DNA repair</keyword>
<feature type="domain" description="Ku" evidence="12">
    <location>
        <begin position="295"/>
        <end position="432"/>
    </location>
</feature>
<keyword evidence="4" id="KW-0227">DNA damage</keyword>
<dbReference type="InterPro" id="IPR014893">
    <property type="entry name" value="Ku_PK_bind"/>
</dbReference>
<keyword evidence="14" id="KW-1185">Reference proteome</keyword>
<dbReference type="GO" id="GO:0000723">
    <property type="term" value="P:telomere maintenance"/>
    <property type="evidence" value="ECO:0007669"/>
    <property type="project" value="InterPro"/>
</dbReference>
<dbReference type="FunFam" id="1.10.1600.10:FF:000002">
    <property type="entry name" value="X-ray repair cross-complementing protein 5"/>
    <property type="match status" value="1"/>
</dbReference>
<dbReference type="SMART" id="SM00559">
    <property type="entry name" value="Ku78"/>
    <property type="match status" value="1"/>
</dbReference>
<dbReference type="GO" id="GO:0006303">
    <property type="term" value="P:double-strand break repair via nonhomologous end joining"/>
    <property type="evidence" value="ECO:0007669"/>
    <property type="project" value="InterPro"/>
</dbReference>
<evidence type="ECO:0000256" key="7">
    <source>
        <dbReference type="ARBA" id="ARBA00022840"/>
    </source>
</evidence>
<dbReference type="InterPro" id="IPR024193">
    <property type="entry name" value="Ku80"/>
</dbReference>
<evidence type="ECO:0000313" key="14">
    <source>
        <dbReference type="Proteomes" id="UP000075920"/>
    </source>
</evidence>
<evidence type="ECO:0000256" key="8">
    <source>
        <dbReference type="ARBA" id="ARBA00023125"/>
    </source>
</evidence>
<keyword evidence="7" id="KW-0067">ATP-binding</keyword>
<dbReference type="Gene3D" id="1.10.1600.10">
    <property type="match status" value="1"/>
</dbReference>
<dbReference type="GO" id="GO:0003684">
    <property type="term" value="F:damaged DNA binding"/>
    <property type="evidence" value="ECO:0007669"/>
    <property type="project" value="InterPro"/>
</dbReference>
<dbReference type="PANTHER" id="PTHR12604">
    <property type="entry name" value="KU AUTOANTIGEN DNA HELICASE"/>
    <property type="match status" value="1"/>
</dbReference>
<dbReference type="Pfam" id="PF03730">
    <property type="entry name" value="Ku_C"/>
    <property type="match status" value="1"/>
</dbReference>
<comment type="similarity">
    <text evidence="2">Belongs to the ku80 family.</text>
</comment>
<dbReference type="InterPro" id="IPR036494">
    <property type="entry name" value="Ku_C_sf"/>
</dbReference>
<dbReference type="GO" id="GO:0005524">
    <property type="term" value="F:ATP binding"/>
    <property type="evidence" value="ECO:0007669"/>
    <property type="project" value="UniProtKB-KW"/>
</dbReference>
<dbReference type="AlphaFoldDB" id="A0A182W904"/>
<protein>
    <recommendedName>
        <fullName evidence="12">Ku domain-containing protein</fullName>
    </recommendedName>
</protein>
<name>A0A182W904_9DIPT</name>
<dbReference type="Pfam" id="PF03731">
    <property type="entry name" value="Ku_N"/>
    <property type="match status" value="1"/>
</dbReference>
<proteinExistence type="inferred from homology"/>
<dbReference type="Pfam" id="PF08785">
    <property type="entry name" value="Ku_PK_bind"/>
    <property type="match status" value="1"/>
</dbReference>
<dbReference type="VEuPathDB" id="VectorBase:AMIN006828"/>